<dbReference type="SUPFAM" id="SSF81995">
    <property type="entry name" value="beta-sandwich domain of Sec23/24"/>
    <property type="match status" value="1"/>
</dbReference>
<proteinExistence type="predicted"/>
<dbReference type="EMBL" id="ASPP01009515">
    <property type="protein sequence ID" value="ETO24012.1"/>
    <property type="molecule type" value="Genomic_DNA"/>
</dbReference>
<organism evidence="2 3">
    <name type="scientific">Reticulomyxa filosa</name>
    <dbReference type="NCBI Taxonomy" id="46433"/>
    <lineage>
        <taxon>Eukaryota</taxon>
        <taxon>Sar</taxon>
        <taxon>Rhizaria</taxon>
        <taxon>Retaria</taxon>
        <taxon>Foraminifera</taxon>
        <taxon>Monothalamids</taxon>
        <taxon>Reticulomyxidae</taxon>
        <taxon>Reticulomyxa</taxon>
    </lineage>
</organism>
<feature type="compositionally biased region" description="Polar residues" evidence="1">
    <location>
        <begin position="21"/>
        <end position="30"/>
    </location>
</feature>
<reference evidence="2 3" key="1">
    <citation type="journal article" date="2013" name="Curr. Biol.">
        <title>The Genome of the Foraminiferan Reticulomyxa filosa.</title>
        <authorList>
            <person name="Glockner G."/>
            <person name="Hulsmann N."/>
            <person name="Schleicher M."/>
            <person name="Noegel A.A."/>
            <person name="Eichinger L."/>
            <person name="Gallinger C."/>
            <person name="Pawlowski J."/>
            <person name="Sierra R."/>
            <person name="Euteneuer U."/>
            <person name="Pillet L."/>
            <person name="Moustafa A."/>
            <person name="Platzer M."/>
            <person name="Groth M."/>
            <person name="Szafranski K."/>
            <person name="Schliwa M."/>
        </authorList>
    </citation>
    <scope>NUCLEOTIDE SEQUENCE [LARGE SCALE GENOMIC DNA]</scope>
</reference>
<name>X6NF96_RETFI</name>
<feature type="region of interest" description="Disordered" evidence="1">
    <location>
        <begin position="1"/>
        <end position="112"/>
    </location>
</feature>
<dbReference type="AlphaFoldDB" id="X6NF96"/>
<comment type="caution">
    <text evidence="2">The sequence shown here is derived from an EMBL/GenBank/DDBJ whole genome shotgun (WGS) entry which is preliminary data.</text>
</comment>
<keyword evidence="3" id="KW-1185">Reference proteome</keyword>
<accession>X6NF96</accession>
<evidence type="ECO:0000313" key="3">
    <source>
        <dbReference type="Proteomes" id="UP000023152"/>
    </source>
</evidence>
<feature type="compositionally biased region" description="Low complexity" evidence="1">
    <location>
        <begin position="72"/>
        <end position="96"/>
    </location>
</feature>
<evidence type="ECO:0000256" key="1">
    <source>
        <dbReference type="SAM" id="MobiDB-lite"/>
    </source>
</evidence>
<evidence type="ECO:0000313" key="2">
    <source>
        <dbReference type="EMBL" id="ETO24012.1"/>
    </source>
</evidence>
<sequence>MREALSKNNDNVKKAAEYIIKQQQPSTTKRSSQMKPSSQSQPQSQSQHSQQSQSQPQSQQQQRTSIKGTLATSSGSQSSQMQTMGSSGSSSNNSNNKISVNSKEDAERMKQKLLQEAEMKQKEIEKEKQRQQMELRKHEDDYLREEKRKEVQKIEMQKKVAENRALITAKKKQAEDERRLKLLEWHKRHEKYDAASKAEQSLKTPEQAVQCLFERYGEDVTKINSCVFNQFFFFFSTTWKKKNICKEKSKWINPFIYKHQQQLIN</sequence>
<feature type="compositionally biased region" description="Basic and acidic residues" evidence="1">
    <location>
        <begin position="1"/>
        <end position="16"/>
    </location>
</feature>
<dbReference type="Proteomes" id="UP000023152">
    <property type="component" value="Unassembled WGS sequence"/>
</dbReference>
<feature type="compositionally biased region" description="Basic and acidic residues" evidence="1">
    <location>
        <begin position="102"/>
        <end position="112"/>
    </location>
</feature>
<evidence type="ECO:0008006" key="4">
    <source>
        <dbReference type="Google" id="ProtNLM"/>
    </source>
</evidence>
<protein>
    <recommendedName>
        <fullName evidence="4">UBA domain-containing protein</fullName>
    </recommendedName>
</protein>
<feature type="compositionally biased region" description="Low complexity" evidence="1">
    <location>
        <begin position="31"/>
        <end position="62"/>
    </location>
</feature>
<gene>
    <name evidence="2" type="ORF">RFI_13147</name>
</gene>